<proteinExistence type="predicted"/>
<dbReference type="EMBL" id="DUHT01000011">
    <property type="protein sequence ID" value="HIH64192.1"/>
    <property type="molecule type" value="Genomic_DNA"/>
</dbReference>
<protein>
    <submittedName>
        <fullName evidence="3">Uncharacterized protein</fullName>
    </submittedName>
</protein>
<keyword evidence="2" id="KW-1003">Cell membrane</keyword>
<dbReference type="Gene3D" id="1.20.1110.10">
    <property type="entry name" value="Calcium-transporting ATPase, transmembrane domain"/>
    <property type="match status" value="1"/>
</dbReference>
<dbReference type="AlphaFoldDB" id="A0A7J4MUR6"/>
<dbReference type="RefSeq" id="WP_144245654.1">
    <property type="nucleotide sequence ID" value="NZ_CP064337.1"/>
</dbReference>
<dbReference type="Gene3D" id="2.70.150.10">
    <property type="entry name" value="Calcium-transporting ATPase, cytoplasmic transduction domain A"/>
    <property type="match status" value="1"/>
</dbReference>
<dbReference type="Proteomes" id="UP000538031">
    <property type="component" value="Unassembled WGS sequence"/>
</dbReference>
<dbReference type="InterPro" id="IPR004014">
    <property type="entry name" value="ATPase_P-typ_cation-transptr_N"/>
</dbReference>
<evidence type="ECO:0000256" key="1">
    <source>
        <dbReference type="ARBA" id="ARBA00004651"/>
    </source>
</evidence>
<comment type="subcellular location">
    <subcellularLocation>
        <location evidence="1">Cell membrane</location>
        <topology evidence="1">Multi-pass membrane protein</topology>
    </subcellularLocation>
</comment>
<keyword evidence="2" id="KW-0472">Membrane</keyword>
<accession>A0A7J4MUR6</accession>
<comment type="caution">
    <text evidence="3">The sequence shown here is derived from an EMBL/GenBank/DDBJ whole genome shotgun (WGS) entry which is preliminary data.</text>
</comment>
<evidence type="ECO:0000313" key="4">
    <source>
        <dbReference type="Proteomes" id="UP000538031"/>
    </source>
</evidence>
<dbReference type="GO" id="GO:0019829">
    <property type="term" value="F:ATPase-coupled monoatomic cation transmembrane transporter activity"/>
    <property type="evidence" value="ECO:0007669"/>
    <property type="project" value="TreeGrafter"/>
</dbReference>
<dbReference type="InterPro" id="IPR050510">
    <property type="entry name" value="Cation_transp_ATPase_P-type"/>
</dbReference>
<organism evidence="3 4">
    <name type="scientific">Methanothermobacter thermautotrophicus</name>
    <name type="common">Methanobacterium thermoformicicum</name>
    <dbReference type="NCBI Taxonomy" id="145262"/>
    <lineage>
        <taxon>Archaea</taxon>
        <taxon>Methanobacteriati</taxon>
        <taxon>Methanobacteriota</taxon>
        <taxon>Methanomada group</taxon>
        <taxon>Methanobacteria</taxon>
        <taxon>Methanobacteriales</taxon>
        <taxon>Methanobacteriaceae</taxon>
        <taxon>Methanothermobacter</taxon>
    </lineage>
</organism>
<reference evidence="4" key="1">
    <citation type="journal article" date="2020" name="bioRxiv">
        <title>A rank-normalized archaeal taxonomy based on genome phylogeny resolves widespread incomplete and uneven classifications.</title>
        <authorList>
            <person name="Rinke C."/>
            <person name="Chuvochina M."/>
            <person name="Mussig A.J."/>
            <person name="Chaumeil P.-A."/>
            <person name="Waite D.W."/>
            <person name="Whitman W.B."/>
            <person name="Parks D.H."/>
            <person name="Hugenholtz P."/>
        </authorList>
    </citation>
    <scope>NUCLEOTIDE SEQUENCE [LARGE SCALE GENOMIC DNA]</scope>
</reference>
<dbReference type="GO" id="GO:1902600">
    <property type="term" value="P:proton transmembrane transport"/>
    <property type="evidence" value="ECO:0007669"/>
    <property type="project" value="TreeGrafter"/>
</dbReference>
<dbReference type="GeneID" id="82297947"/>
<dbReference type="SUPFAM" id="SSF81665">
    <property type="entry name" value="Calcium ATPase, transmembrane domain M"/>
    <property type="match status" value="1"/>
</dbReference>
<dbReference type="InterPro" id="IPR023298">
    <property type="entry name" value="ATPase_P-typ_TM_dom_sf"/>
</dbReference>
<dbReference type="Pfam" id="PF00690">
    <property type="entry name" value="Cation_ATPase_N"/>
    <property type="match status" value="1"/>
</dbReference>
<evidence type="ECO:0000313" key="3">
    <source>
        <dbReference type="EMBL" id="HIH64192.1"/>
    </source>
</evidence>
<name>A0A7J4MUR6_METTF</name>
<dbReference type="GO" id="GO:0005886">
    <property type="term" value="C:plasma membrane"/>
    <property type="evidence" value="ECO:0007669"/>
    <property type="project" value="UniProtKB-SubCell"/>
</dbReference>
<dbReference type="SMART" id="SM00831">
    <property type="entry name" value="Cation_ATPase_N"/>
    <property type="match status" value="1"/>
</dbReference>
<dbReference type="PANTHER" id="PTHR43294:SF21">
    <property type="entry name" value="CATION TRANSPORTING ATPASE"/>
    <property type="match status" value="1"/>
</dbReference>
<gene>
    <name evidence="3" type="ORF">HA285_01070</name>
</gene>
<dbReference type="PANTHER" id="PTHR43294">
    <property type="entry name" value="SODIUM/POTASSIUM-TRANSPORTING ATPASE SUBUNIT ALPHA"/>
    <property type="match status" value="1"/>
</dbReference>
<sequence length="83" mass="9446">MTAIYELEVEEVLQRLETSESGLDPQEAEKRLKIHGPNKLEEVKRRPLILLFLSNLYNVLALLLWIAAILSFIQAITSSQSPL</sequence>
<evidence type="ECO:0000256" key="2">
    <source>
        <dbReference type="ARBA" id="ARBA00022475"/>
    </source>
</evidence>